<dbReference type="Proteomes" id="UP000187406">
    <property type="component" value="Unassembled WGS sequence"/>
</dbReference>
<evidence type="ECO:0000256" key="1">
    <source>
        <dbReference type="SAM" id="MobiDB-lite"/>
    </source>
</evidence>
<feature type="region of interest" description="Disordered" evidence="1">
    <location>
        <begin position="27"/>
        <end position="54"/>
    </location>
</feature>
<organism evidence="2 3">
    <name type="scientific">Cephalotus follicularis</name>
    <name type="common">Albany pitcher plant</name>
    <dbReference type="NCBI Taxonomy" id="3775"/>
    <lineage>
        <taxon>Eukaryota</taxon>
        <taxon>Viridiplantae</taxon>
        <taxon>Streptophyta</taxon>
        <taxon>Embryophyta</taxon>
        <taxon>Tracheophyta</taxon>
        <taxon>Spermatophyta</taxon>
        <taxon>Magnoliopsida</taxon>
        <taxon>eudicotyledons</taxon>
        <taxon>Gunneridae</taxon>
        <taxon>Pentapetalae</taxon>
        <taxon>rosids</taxon>
        <taxon>fabids</taxon>
        <taxon>Oxalidales</taxon>
        <taxon>Cephalotaceae</taxon>
        <taxon>Cephalotus</taxon>
    </lineage>
</organism>
<proteinExistence type="predicted"/>
<gene>
    <name evidence="2" type="ORF">CFOL_v3_12972</name>
</gene>
<dbReference type="InParanoid" id="A0A1Q3BN68"/>
<reference evidence="3" key="1">
    <citation type="submission" date="2016-04" db="EMBL/GenBank/DDBJ databases">
        <title>Cephalotus genome sequencing.</title>
        <authorList>
            <person name="Fukushima K."/>
            <person name="Hasebe M."/>
            <person name="Fang X."/>
        </authorList>
    </citation>
    <scope>NUCLEOTIDE SEQUENCE [LARGE SCALE GENOMIC DNA]</scope>
    <source>
        <strain evidence="3">cv. St1</strain>
    </source>
</reference>
<name>A0A1Q3BN68_CEPFO</name>
<comment type="caution">
    <text evidence="2">The sequence shown here is derived from an EMBL/GenBank/DDBJ whole genome shotgun (WGS) entry which is preliminary data.</text>
</comment>
<sequence length="155" mass="17712">MTQRSRAEDSNPLSTIDEIQRRLLRPPSLHSSEHFRGLDSPQFKVSTTRKEAKAIETTDKKLEDYLDPSLLSVISAKIGARVKEDTPKKPMKREFEWPVDELKVFIEDSRISCRNDETINLNDDSDSIKDGGERQGVTCTPFGRFELTALKRFKG</sequence>
<protein>
    <submittedName>
        <fullName evidence="2">Uncharacterized protein</fullName>
    </submittedName>
</protein>
<dbReference type="OrthoDB" id="1938258at2759"/>
<dbReference type="EMBL" id="BDDD01000725">
    <property type="protein sequence ID" value="GAV69471.1"/>
    <property type="molecule type" value="Genomic_DNA"/>
</dbReference>
<dbReference type="AlphaFoldDB" id="A0A1Q3BN68"/>
<accession>A0A1Q3BN68</accession>
<keyword evidence="3" id="KW-1185">Reference proteome</keyword>
<evidence type="ECO:0000313" key="3">
    <source>
        <dbReference type="Proteomes" id="UP000187406"/>
    </source>
</evidence>
<evidence type="ECO:0000313" key="2">
    <source>
        <dbReference type="EMBL" id="GAV69471.1"/>
    </source>
</evidence>